<accession>A0ABQ7CXK4</accession>
<dbReference type="EMBL" id="QGKV02000759">
    <property type="protein sequence ID" value="KAF3564866.1"/>
    <property type="molecule type" value="Genomic_DNA"/>
</dbReference>
<proteinExistence type="predicted"/>
<gene>
    <name evidence="1" type="ORF">DY000_02017070</name>
</gene>
<sequence length="82" mass="9207">MSRPLLIACCSRDVRNRSAISAIVPRSLDLRSLRSELECSLRASTLRGTVLRLPMQDYYQYMFGSRILPLVGVKIGHDGINV</sequence>
<reference evidence="1 2" key="1">
    <citation type="journal article" date="2020" name="BMC Genomics">
        <title>Intraspecific diversification of the crop wild relative Brassica cretica Lam. using demographic model selection.</title>
        <authorList>
            <person name="Kioukis A."/>
            <person name="Michalopoulou V.A."/>
            <person name="Briers L."/>
            <person name="Pirintsos S."/>
            <person name="Studholme D.J."/>
            <person name="Pavlidis P."/>
            <person name="Sarris P.F."/>
        </authorList>
    </citation>
    <scope>NUCLEOTIDE SEQUENCE [LARGE SCALE GENOMIC DNA]</scope>
    <source>
        <strain evidence="2">cv. PFS-1207/04</strain>
    </source>
</reference>
<name>A0ABQ7CXK4_BRACR</name>
<comment type="caution">
    <text evidence="1">The sequence shown here is derived from an EMBL/GenBank/DDBJ whole genome shotgun (WGS) entry which is preliminary data.</text>
</comment>
<keyword evidence="2" id="KW-1185">Reference proteome</keyword>
<protein>
    <submittedName>
        <fullName evidence="1">Uncharacterized protein</fullName>
    </submittedName>
</protein>
<organism evidence="1 2">
    <name type="scientific">Brassica cretica</name>
    <name type="common">Mustard</name>
    <dbReference type="NCBI Taxonomy" id="69181"/>
    <lineage>
        <taxon>Eukaryota</taxon>
        <taxon>Viridiplantae</taxon>
        <taxon>Streptophyta</taxon>
        <taxon>Embryophyta</taxon>
        <taxon>Tracheophyta</taxon>
        <taxon>Spermatophyta</taxon>
        <taxon>Magnoliopsida</taxon>
        <taxon>eudicotyledons</taxon>
        <taxon>Gunneridae</taxon>
        <taxon>Pentapetalae</taxon>
        <taxon>rosids</taxon>
        <taxon>malvids</taxon>
        <taxon>Brassicales</taxon>
        <taxon>Brassicaceae</taxon>
        <taxon>Brassiceae</taxon>
        <taxon>Brassica</taxon>
    </lineage>
</organism>
<dbReference type="Proteomes" id="UP000266723">
    <property type="component" value="Unassembled WGS sequence"/>
</dbReference>
<evidence type="ECO:0000313" key="1">
    <source>
        <dbReference type="EMBL" id="KAF3564866.1"/>
    </source>
</evidence>
<evidence type="ECO:0000313" key="2">
    <source>
        <dbReference type="Proteomes" id="UP000266723"/>
    </source>
</evidence>